<keyword evidence="7" id="KW-0812">Transmembrane</keyword>
<dbReference type="Gene3D" id="1.10.630.10">
    <property type="entry name" value="Cytochrome P450"/>
    <property type="match status" value="1"/>
</dbReference>
<comment type="cofactor">
    <cofactor evidence="1">
        <name>heme</name>
        <dbReference type="ChEBI" id="CHEBI:30413"/>
    </cofactor>
</comment>
<evidence type="ECO:0000313" key="9">
    <source>
        <dbReference type="Proteomes" id="UP001628179"/>
    </source>
</evidence>
<comment type="caution">
    <text evidence="8">The sequence shown here is derived from an EMBL/GenBank/DDBJ whole genome shotgun (WGS) entry which is preliminary data.</text>
</comment>
<protein>
    <submittedName>
        <fullName evidence="8">Pisatin demethylase</fullName>
    </submittedName>
</protein>
<dbReference type="Proteomes" id="UP001628179">
    <property type="component" value="Unassembled WGS sequence"/>
</dbReference>
<evidence type="ECO:0000256" key="4">
    <source>
        <dbReference type="ARBA" id="ARBA00022723"/>
    </source>
</evidence>
<dbReference type="InterPro" id="IPR002403">
    <property type="entry name" value="Cyt_P450_E_grp-IV"/>
</dbReference>
<dbReference type="PANTHER" id="PTHR24305">
    <property type="entry name" value="CYTOCHROME P450"/>
    <property type="match status" value="1"/>
</dbReference>
<keyword evidence="3" id="KW-0349">Heme</keyword>
<dbReference type="GeneID" id="98178377"/>
<dbReference type="EMBL" id="BAAFSV010000004">
    <property type="protein sequence ID" value="GAB1317424.1"/>
    <property type="molecule type" value="Genomic_DNA"/>
</dbReference>
<dbReference type="RefSeq" id="XP_070919155.1">
    <property type="nucleotide sequence ID" value="XM_071063054.1"/>
</dbReference>
<dbReference type="InterPro" id="IPR001128">
    <property type="entry name" value="Cyt_P450"/>
</dbReference>
<keyword evidence="9" id="KW-1185">Reference proteome</keyword>
<keyword evidence="7" id="KW-0472">Membrane</keyword>
<evidence type="ECO:0000313" key="8">
    <source>
        <dbReference type="EMBL" id="GAB1317424.1"/>
    </source>
</evidence>
<dbReference type="InterPro" id="IPR036396">
    <property type="entry name" value="Cyt_P450_sf"/>
</dbReference>
<evidence type="ECO:0000256" key="2">
    <source>
        <dbReference type="ARBA" id="ARBA00010617"/>
    </source>
</evidence>
<evidence type="ECO:0000256" key="1">
    <source>
        <dbReference type="ARBA" id="ARBA00001971"/>
    </source>
</evidence>
<keyword evidence="7" id="KW-1133">Transmembrane helix</keyword>
<keyword evidence="6" id="KW-0503">Monooxygenase</keyword>
<accession>A0ABQ0GI42</accession>
<evidence type="ECO:0000256" key="3">
    <source>
        <dbReference type="ARBA" id="ARBA00022617"/>
    </source>
</evidence>
<dbReference type="PRINTS" id="PR00385">
    <property type="entry name" value="P450"/>
</dbReference>
<dbReference type="PANTHER" id="PTHR24305:SF168">
    <property type="entry name" value="P450, PUTATIVE (EUROFUNG)-RELATED"/>
    <property type="match status" value="1"/>
</dbReference>
<dbReference type="SUPFAM" id="SSF48264">
    <property type="entry name" value="Cytochrome P450"/>
    <property type="match status" value="1"/>
</dbReference>
<name>A0ABQ0GI42_9PEZI</name>
<gene>
    <name evidence="8" type="ORF">MFIFM68171_07634</name>
</gene>
<sequence length="527" mass="58931">MELLSRLGIATTTGVAPLVIIVAVVLYILSSVAQYARLRAFKGPTSAALSRLWLLNTIQSGKMHHIFHEVTKKYGKFARVGPRTLLVADVEFLRKVNGPKSKYHRSDWYKGSRFTPGEDTLISMTDEAEHKSLRARMTAGYNLKKDNARCESAVDRQMGNMFDLINTKYLTTGDKVKPLDWGYLASYFSIDSITDISFSEPIGDLQEDKDKWNFLHNTEDNLRPMSFFTIFPDILSLIPTWLMVKFLAPHPGDNSPFGQVLGFARKHSRERFGPAKVEKNDMLGVFVKGGMSQPEAERTSILQLIAGSDTVATALRAAILYIASSPSTVARIRAELAAAGVSPDKPTTDIISYSDARNIRYLVAVVREVLRVHPPAIATMEKQLGDEDDVLPDGRVIPARTNIALSLTAILRDPETWGPDAELFRPERWLEDVDEATKSKMDRAHEFIFGSGRFLCLGREIAMMHIVKVVAEIFNRYDIAVLTPEKPWHSLAYGIFIQHDQWVKVTKRDLSREGQPLPIAATANGKA</sequence>
<evidence type="ECO:0000256" key="5">
    <source>
        <dbReference type="ARBA" id="ARBA00023004"/>
    </source>
</evidence>
<organism evidence="8 9">
    <name type="scientific">Madurella fahalii</name>
    <dbReference type="NCBI Taxonomy" id="1157608"/>
    <lineage>
        <taxon>Eukaryota</taxon>
        <taxon>Fungi</taxon>
        <taxon>Dikarya</taxon>
        <taxon>Ascomycota</taxon>
        <taxon>Pezizomycotina</taxon>
        <taxon>Sordariomycetes</taxon>
        <taxon>Sordariomycetidae</taxon>
        <taxon>Sordariales</taxon>
        <taxon>Sordariales incertae sedis</taxon>
        <taxon>Madurella</taxon>
    </lineage>
</organism>
<keyword evidence="6" id="KW-0560">Oxidoreductase</keyword>
<evidence type="ECO:0000256" key="6">
    <source>
        <dbReference type="ARBA" id="ARBA00023033"/>
    </source>
</evidence>
<keyword evidence="4" id="KW-0479">Metal-binding</keyword>
<comment type="similarity">
    <text evidence="2">Belongs to the cytochrome P450 family.</text>
</comment>
<dbReference type="PRINTS" id="PR00465">
    <property type="entry name" value="EP450IV"/>
</dbReference>
<feature type="transmembrane region" description="Helical" evidence="7">
    <location>
        <begin position="7"/>
        <end position="29"/>
    </location>
</feature>
<dbReference type="Pfam" id="PF00067">
    <property type="entry name" value="p450"/>
    <property type="match status" value="1"/>
</dbReference>
<proteinExistence type="inferred from homology"/>
<reference evidence="8 9" key="1">
    <citation type="submission" date="2024-09" db="EMBL/GenBank/DDBJ databases">
        <title>Itraconazole resistance in Madurella fahalii resulting from another homologue of gene encoding cytochrome P450 14-alpha sterol demethylase (CYP51).</title>
        <authorList>
            <person name="Yoshioka I."/>
            <person name="Fahal A.H."/>
            <person name="Kaneko S."/>
            <person name="Yaguchi T."/>
        </authorList>
    </citation>
    <scope>NUCLEOTIDE SEQUENCE [LARGE SCALE GENOMIC DNA]</scope>
    <source>
        <strain evidence="8 9">IFM 68171</strain>
    </source>
</reference>
<dbReference type="InterPro" id="IPR050121">
    <property type="entry name" value="Cytochrome_P450_monoxygenase"/>
</dbReference>
<keyword evidence="5" id="KW-0408">Iron</keyword>
<evidence type="ECO:0000256" key="7">
    <source>
        <dbReference type="SAM" id="Phobius"/>
    </source>
</evidence>